<proteinExistence type="predicted"/>
<organism evidence="2 3">
    <name type="scientific">Plakobranchus ocellatus</name>
    <dbReference type="NCBI Taxonomy" id="259542"/>
    <lineage>
        <taxon>Eukaryota</taxon>
        <taxon>Metazoa</taxon>
        <taxon>Spiralia</taxon>
        <taxon>Lophotrochozoa</taxon>
        <taxon>Mollusca</taxon>
        <taxon>Gastropoda</taxon>
        <taxon>Heterobranchia</taxon>
        <taxon>Euthyneura</taxon>
        <taxon>Panpulmonata</taxon>
        <taxon>Sacoglossa</taxon>
        <taxon>Placobranchoidea</taxon>
        <taxon>Plakobranchidae</taxon>
        <taxon>Plakobranchus</taxon>
    </lineage>
</organism>
<dbReference type="EMBL" id="BLXT01000383">
    <property type="protein sequence ID" value="GFN76369.1"/>
    <property type="molecule type" value="Genomic_DNA"/>
</dbReference>
<feature type="compositionally biased region" description="Pro residues" evidence="1">
    <location>
        <begin position="25"/>
        <end position="34"/>
    </location>
</feature>
<accession>A0AAV3XZV7</accession>
<dbReference type="Proteomes" id="UP000735302">
    <property type="component" value="Unassembled WGS sequence"/>
</dbReference>
<evidence type="ECO:0000313" key="3">
    <source>
        <dbReference type="Proteomes" id="UP000735302"/>
    </source>
</evidence>
<protein>
    <submittedName>
        <fullName evidence="2">Uncharacterized protein</fullName>
    </submittedName>
</protein>
<comment type="caution">
    <text evidence="2">The sequence shown here is derived from an EMBL/GenBank/DDBJ whole genome shotgun (WGS) entry which is preliminary data.</text>
</comment>
<keyword evidence="3" id="KW-1185">Reference proteome</keyword>
<gene>
    <name evidence="2" type="ORF">PoB_000287500</name>
</gene>
<name>A0AAV3XZV7_9GAST</name>
<evidence type="ECO:0000256" key="1">
    <source>
        <dbReference type="SAM" id="MobiDB-lite"/>
    </source>
</evidence>
<feature type="region of interest" description="Disordered" evidence="1">
    <location>
        <begin position="1"/>
        <end position="46"/>
    </location>
</feature>
<sequence length="100" mass="11082">MSGRNSRVNGTKARKVRTTSAQPRPATPTVPPTPDPRRRHRRARQDKVVTAIRTFKDTARPIQPFPILIPSSSVQGSCVVYALCPRRKPFSRPIAPPSGE</sequence>
<dbReference type="AlphaFoldDB" id="A0AAV3XZV7"/>
<evidence type="ECO:0000313" key="2">
    <source>
        <dbReference type="EMBL" id="GFN76369.1"/>
    </source>
</evidence>
<reference evidence="2 3" key="1">
    <citation type="journal article" date="2021" name="Elife">
        <title>Chloroplast acquisition without the gene transfer in kleptoplastic sea slugs, Plakobranchus ocellatus.</title>
        <authorList>
            <person name="Maeda T."/>
            <person name="Takahashi S."/>
            <person name="Yoshida T."/>
            <person name="Shimamura S."/>
            <person name="Takaki Y."/>
            <person name="Nagai Y."/>
            <person name="Toyoda A."/>
            <person name="Suzuki Y."/>
            <person name="Arimoto A."/>
            <person name="Ishii H."/>
            <person name="Satoh N."/>
            <person name="Nishiyama T."/>
            <person name="Hasebe M."/>
            <person name="Maruyama T."/>
            <person name="Minagawa J."/>
            <person name="Obokata J."/>
            <person name="Shigenobu S."/>
        </authorList>
    </citation>
    <scope>NUCLEOTIDE SEQUENCE [LARGE SCALE GENOMIC DNA]</scope>
</reference>